<evidence type="ECO:0008006" key="3">
    <source>
        <dbReference type="Google" id="ProtNLM"/>
    </source>
</evidence>
<dbReference type="AlphaFoldDB" id="A0AAJ2RZM1"/>
<comment type="caution">
    <text evidence="1">The sequence shown here is derived from an EMBL/GenBank/DDBJ whole genome shotgun (WGS) entry which is preliminary data.</text>
</comment>
<proteinExistence type="predicted"/>
<dbReference type="RefSeq" id="WP_198349250.1">
    <property type="nucleotide sequence ID" value="NZ_JABASV010000004.1"/>
</dbReference>
<evidence type="ECO:0000313" key="2">
    <source>
        <dbReference type="Proteomes" id="UP001276761"/>
    </source>
</evidence>
<protein>
    <recommendedName>
        <fullName evidence="3">Asparagine synthetase domain-containing protein</fullName>
    </recommendedName>
</protein>
<dbReference type="Proteomes" id="UP001276761">
    <property type="component" value="Unassembled WGS sequence"/>
</dbReference>
<dbReference type="EMBL" id="JAWXXT010000001">
    <property type="protein sequence ID" value="MDX5976685.1"/>
    <property type="molecule type" value="Genomic_DNA"/>
</dbReference>
<dbReference type="GeneID" id="303164597"/>
<gene>
    <name evidence="1" type="ORF">SIL78_03810</name>
</gene>
<accession>A0AAJ2RZM1</accession>
<name>A0AAJ2RZM1_9GAMM</name>
<reference evidence="1" key="1">
    <citation type="submission" date="2023-11" db="EMBL/GenBank/DDBJ databases">
        <title>MicrobeMod: A computational toolkit for identifying prokaryotic methylation and restriction-modification with nanopore sequencing.</title>
        <authorList>
            <person name="Crits-Christoph A."/>
            <person name="Kang S.C."/>
            <person name="Lee H."/>
            <person name="Ostrov N."/>
        </authorList>
    </citation>
    <scope>NUCLEOTIDE SEQUENCE</scope>
    <source>
        <strain evidence="1">ATCC BAA-953</strain>
    </source>
</reference>
<dbReference type="SUPFAM" id="SSF52402">
    <property type="entry name" value="Adenine nucleotide alpha hydrolases-like"/>
    <property type="match status" value="1"/>
</dbReference>
<sequence>MSVYISIFSKKDKPLPEYNDFLPYVFDSDKANFCYVANKRSLIYVWQWGSVIDNSIVEDVSGQLFVQGLSNPQVKKYLFEILTGADQKIDHEKIGFPLSSVFLNEKFLSGYASFGVLELSYYVETEDYFAISNRVGLLACLSSPSLNAEGLAKLIGKGHMIDSSTVFHGIKKLMPGQHILYHYEQGFDLKDPDYSEVFSNLEVEEAIALVDEGLNDYKSIMESEFPKSLNLSGGKDSRAVLAMLNYYSSIDKNLSLRTTGSSYSPEVLAAKEVIRSLGEQRCKWNNVSSFNKPVPESGGLIRKIAQTLNANEGLASFWGWRKFTRSNVASFGGHEVSFKYPVNKLEKKYFLEGHKNYIDPNKVITPDYFDDIFYKYKKNMTSVLDTIPEAKYSAYHVAFNRTPCAQATLGSMMQNIGGCQINPLMNYKFSRALSGISHRFIDSEFMLFYLMYKGDKKLPYLPFCNDNWSKKLPEVLSSNGFEYSHDLLSSLPYFFDSALPEHKFVGHTSEREEFFTLVKKILPGILSDQRESLDFLNYRLVGEWLKTPYEKMPRSVASSLSSVFSVALILTFKNDFLRYDKVNKVEEEIGGMLSSDLGKVDKESVYLDRIRACTESITQLVNQKRALADPDLEFKIADSAVLLNQDKPWHANVNGEVGKNVRIKGVIARSPQTKDKVSVRLSFFDQEGNSIKLQGFSWHNRLECYTMGLLKRDGGKAFDLVFNIEEKPVIKSVKIFCLDTAYIINEPCVIFE</sequence>
<evidence type="ECO:0000313" key="1">
    <source>
        <dbReference type="EMBL" id="MDX5976685.1"/>
    </source>
</evidence>
<organism evidence="1 2">
    <name type="scientific">Vreelandella alkaliphila</name>
    <dbReference type="NCBI Taxonomy" id="272774"/>
    <lineage>
        <taxon>Bacteria</taxon>
        <taxon>Pseudomonadati</taxon>
        <taxon>Pseudomonadota</taxon>
        <taxon>Gammaproteobacteria</taxon>
        <taxon>Oceanospirillales</taxon>
        <taxon>Halomonadaceae</taxon>
        <taxon>Vreelandella</taxon>
    </lineage>
</organism>